<dbReference type="PATRIC" id="fig|869719.3.peg.2359"/>
<evidence type="ECO:0000256" key="1">
    <source>
        <dbReference type="SAM" id="SignalP"/>
    </source>
</evidence>
<keyword evidence="4" id="KW-1185">Reference proteome</keyword>
<dbReference type="Pfam" id="PF07589">
    <property type="entry name" value="PEP-CTERM"/>
    <property type="match status" value="1"/>
</dbReference>
<evidence type="ECO:0000259" key="2">
    <source>
        <dbReference type="Pfam" id="PF07589"/>
    </source>
</evidence>
<evidence type="ECO:0000313" key="3">
    <source>
        <dbReference type="EMBL" id="KTT75930.1"/>
    </source>
</evidence>
<dbReference type="NCBIfam" id="NF035944">
    <property type="entry name" value="PEPxxWA-CTERM"/>
    <property type="match status" value="1"/>
</dbReference>
<evidence type="ECO:0000313" key="4">
    <source>
        <dbReference type="Proteomes" id="UP000074310"/>
    </source>
</evidence>
<reference evidence="3 4" key="1">
    <citation type="journal article" date="2016" name="Front. Microbiol.">
        <title>Genomic Resource of Rice Seed Associated Bacteria.</title>
        <authorList>
            <person name="Midha S."/>
            <person name="Bansal K."/>
            <person name="Sharma S."/>
            <person name="Kumar N."/>
            <person name="Patil P.P."/>
            <person name="Chaudhry V."/>
            <person name="Patil P.B."/>
        </authorList>
    </citation>
    <scope>NUCLEOTIDE SEQUENCE [LARGE SCALE GENOMIC DNA]</scope>
    <source>
        <strain evidence="3 4">NS334</strain>
    </source>
</reference>
<accession>A0A147I9B3</accession>
<dbReference type="InterPro" id="IPR013424">
    <property type="entry name" value="Ice-binding_C"/>
</dbReference>
<feature type="chain" id="PRO_5007548492" description="Ice-binding protein C-terminal domain-containing protein" evidence="1">
    <location>
        <begin position="21"/>
        <end position="207"/>
    </location>
</feature>
<name>A0A147I9B3_9SPHN</name>
<dbReference type="NCBIfam" id="TIGR02595">
    <property type="entry name" value="PEP_CTERM"/>
    <property type="match status" value="1"/>
</dbReference>
<dbReference type="EMBL" id="LDTB01000005">
    <property type="protein sequence ID" value="KTT75930.1"/>
    <property type="molecule type" value="Genomic_DNA"/>
</dbReference>
<keyword evidence="1" id="KW-0732">Signal</keyword>
<feature type="domain" description="Ice-binding protein C-terminal" evidence="2">
    <location>
        <begin position="172"/>
        <end position="196"/>
    </location>
</feature>
<comment type="caution">
    <text evidence="3">The sequence shown here is derived from an EMBL/GenBank/DDBJ whole genome shotgun (WGS) entry which is preliminary data.</text>
</comment>
<organism evidence="3 4">
    <name type="scientific">Sphingomonas endophytica</name>
    <dbReference type="NCBI Taxonomy" id="869719"/>
    <lineage>
        <taxon>Bacteria</taxon>
        <taxon>Pseudomonadati</taxon>
        <taxon>Pseudomonadota</taxon>
        <taxon>Alphaproteobacteria</taxon>
        <taxon>Sphingomonadales</taxon>
        <taxon>Sphingomonadaceae</taxon>
        <taxon>Sphingomonas</taxon>
    </lineage>
</organism>
<protein>
    <recommendedName>
        <fullName evidence="2">Ice-binding protein C-terminal domain-containing protein</fullName>
    </recommendedName>
</protein>
<dbReference type="AlphaFoldDB" id="A0A147I9B3"/>
<dbReference type="RefSeq" id="WP_058754302.1">
    <property type="nucleotide sequence ID" value="NZ_LDTB01000005.1"/>
</dbReference>
<feature type="signal peptide" evidence="1">
    <location>
        <begin position="1"/>
        <end position="20"/>
    </location>
</feature>
<proteinExistence type="predicted"/>
<dbReference type="Proteomes" id="UP000074310">
    <property type="component" value="Unassembled WGS sequence"/>
</dbReference>
<sequence>MKLMPVALAATLSIAAPAQAATIVDTGTPTGGGYTIALNPKQKLAGRFSLMSATVLTDIQGYIGSSTNTEILTIAISRGTDTPGDVLYSGTVTSATAPSFQGLSGLDWMLDAGDYWVSFASSGYSFMVSGAPQPLAQGAYWTVDAWHPKGIWVPQDGSASPIGVRMSGVAAAVPESATWAMMLLGFGMVGAAVRRRATTTRATIRIA</sequence>
<gene>
    <name evidence="3" type="ORF">NS334_01970</name>
</gene>